<evidence type="ECO:0000256" key="3">
    <source>
        <dbReference type="ARBA" id="ARBA00022692"/>
    </source>
</evidence>
<evidence type="ECO:0000256" key="1">
    <source>
        <dbReference type="ARBA" id="ARBA00004651"/>
    </source>
</evidence>
<evidence type="ECO:0000313" key="8">
    <source>
        <dbReference type="Proteomes" id="UP000295310"/>
    </source>
</evidence>
<gene>
    <name evidence="7" type="ORF">ERX27_07100</name>
</gene>
<feature type="transmembrane region" description="Helical" evidence="6">
    <location>
        <begin position="34"/>
        <end position="52"/>
    </location>
</feature>
<reference evidence="7 8" key="1">
    <citation type="submission" date="2019-01" db="EMBL/GenBank/DDBJ databases">
        <title>Draft genome sequences of the type strains of six Macrococcus species.</title>
        <authorList>
            <person name="Mazhar S."/>
            <person name="Altermann E."/>
            <person name="Hill C."/>
            <person name="Mcauliffe O."/>
        </authorList>
    </citation>
    <scope>NUCLEOTIDE SEQUENCE [LARGE SCALE GENOMIC DNA]</scope>
    <source>
        <strain evidence="7 8">CCM4811</strain>
    </source>
</reference>
<comment type="subcellular location">
    <subcellularLocation>
        <location evidence="1">Cell membrane</location>
        <topology evidence="1">Multi-pass membrane protein</topology>
    </subcellularLocation>
</comment>
<name>A0A4R6BD40_9STAP</name>
<comment type="caution">
    <text evidence="7">The sequence shown here is derived from an EMBL/GenBank/DDBJ whole genome shotgun (WGS) entry which is preliminary data.</text>
</comment>
<dbReference type="AlphaFoldDB" id="A0A4R6BD40"/>
<keyword evidence="8" id="KW-1185">Reference proteome</keyword>
<accession>A0A4R6BD40</accession>
<proteinExistence type="predicted"/>
<feature type="transmembrane region" description="Helical" evidence="6">
    <location>
        <begin position="91"/>
        <end position="113"/>
    </location>
</feature>
<protein>
    <recommendedName>
        <fullName evidence="9">ATP synthase subunit I</fullName>
    </recommendedName>
</protein>
<dbReference type="RefSeq" id="WP_133432141.1">
    <property type="nucleotide sequence ID" value="NZ_CP092172.1"/>
</dbReference>
<evidence type="ECO:0008006" key="9">
    <source>
        <dbReference type="Google" id="ProtNLM"/>
    </source>
</evidence>
<evidence type="ECO:0000256" key="6">
    <source>
        <dbReference type="SAM" id="Phobius"/>
    </source>
</evidence>
<keyword evidence="4 6" id="KW-1133">Transmembrane helix</keyword>
<sequence>MSSFKIFFKRYLQFFLYLILILLVAYLITGSSFALGLIIGTIASAISAFVWHHYLYRAINSESLYISSGMGIRFLIATMACLFWVRFPEAISIYGIALGLTLTYVMILIHTFISLKQ</sequence>
<dbReference type="EMBL" id="SCWA01000011">
    <property type="protein sequence ID" value="TDL96789.1"/>
    <property type="molecule type" value="Genomic_DNA"/>
</dbReference>
<evidence type="ECO:0000256" key="2">
    <source>
        <dbReference type="ARBA" id="ARBA00022475"/>
    </source>
</evidence>
<evidence type="ECO:0000313" key="7">
    <source>
        <dbReference type="EMBL" id="TDL96789.1"/>
    </source>
</evidence>
<dbReference type="Pfam" id="PF03899">
    <property type="entry name" value="ATP-synt_I"/>
    <property type="match status" value="1"/>
</dbReference>
<evidence type="ECO:0000256" key="4">
    <source>
        <dbReference type="ARBA" id="ARBA00022989"/>
    </source>
</evidence>
<dbReference type="Proteomes" id="UP000295310">
    <property type="component" value="Unassembled WGS sequence"/>
</dbReference>
<keyword evidence="2" id="KW-1003">Cell membrane</keyword>
<feature type="transmembrane region" description="Helical" evidence="6">
    <location>
        <begin position="64"/>
        <end position="85"/>
    </location>
</feature>
<evidence type="ECO:0000256" key="5">
    <source>
        <dbReference type="ARBA" id="ARBA00023136"/>
    </source>
</evidence>
<keyword evidence="3 6" id="KW-0812">Transmembrane</keyword>
<dbReference type="InterPro" id="IPR005598">
    <property type="entry name" value="ATP_synth_I"/>
</dbReference>
<dbReference type="OrthoDB" id="2418190at2"/>
<keyword evidence="5 6" id="KW-0472">Membrane</keyword>
<organism evidence="7 8">
    <name type="scientific">Macrococcus brunensis</name>
    <dbReference type="NCBI Taxonomy" id="198483"/>
    <lineage>
        <taxon>Bacteria</taxon>
        <taxon>Bacillati</taxon>
        <taxon>Bacillota</taxon>
        <taxon>Bacilli</taxon>
        <taxon>Bacillales</taxon>
        <taxon>Staphylococcaceae</taxon>
        <taxon>Macrococcus</taxon>
    </lineage>
</organism>
<dbReference type="GO" id="GO:0005886">
    <property type="term" value="C:plasma membrane"/>
    <property type="evidence" value="ECO:0007669"/>
    <property type="project" value="UniProtKB-SubCell"/>
</dbReference>
<feature type="transmembrane region" description="Helical" evidence="6">
    <location>
        <begin position="12"/>
        <end position="28"/>
    </location>
</feature>